<organism evidence="2 3">
    <name type="scientific">Araneus ventricosus</name>
    <name type="common">Orbweaver spider</name>
    <name type="synonym">Epeira ventricosa</name>
    <dbReference type="NCBI Taxonomy" id="182803"/>
    <lineage>
        <taxon>Eukaryota</taxon>
        <taxon>Metazoa</taxon>
        <taxon>Ecdysozoa</taxon>
        <taxon>Arthropoda</taxon>
        <taxon>Chelicerata</taxon>
        <taxon>Arachnida</taxon>
        <taxon>Araneae</taxon>
        <taxon>Araneomorphae</taxon>
        <taxon>Entelegynae</taxon>
        <taxon>Araneoidea</taxon>
        <taxon>Araneidae</taxon>
        <taxon>Araneus</taxon>
    </lineage>
</organism>
<dbReference type="EMBL" id="BGPR01027814">
    <property type="protein sequence ID" value="GBN98596.1"/>
    <property type="molecule type" value="Genomic_DNA"/>
</dbReference>
<dbReference type="Proteomes" id="UP000499080">
    <property type="component" value="Unassembled WGS sequence"/>
</dbReference>
<protein>
    <submittedName>
        <fullName evidence="2">Uncharacterized protein</fullName>
    </submittedName>
</protein>
<accession>A0A4Y2TGN4</accession>
<evidence type="ECO:0000313" key="2">
    <source>
        <dbReference type="EMBL" id="GBN98596.1"/>
    </source>
</evidence>
<comment type="caution">
    <text evidence="2">The sequence shown here is derived from an EMBL/GenBank/DDBJ whole genome shotgun (WGS) entry which is preliminary data.</text>
</comment>
<evidence type="ECO:0000256" key="1">
    <source>
        <dbReference type="SAM" id="MobiDB-lite"/>
    </source>
</evidence>
<proteinExistence type="predicted"/>
<feature type="compositionally biased region" description="Polar residues" evidence="1">
    <location>
        <begin position="82"/>
        <end position="93"/>
    </location>
</feature>
<feature type="region of interest" description="Disordered" evidence="1">
    <location>
        <begin position="1"/>
        <end position="165"/>
    </location>
</feature>
<dbReference type="AlphaFoldDB" id="A0A4Y2TGN4"/>
<name>A0A4Y2TGN4_ARAVE</name>
<evidence type="ECO:0000313" key="3">
    <source>
        <dbReference type="Proteomes" id="UP000499080"/>
    </source>
</evidence>
<feature type="compositionally biased region" description="Low complexity" evidence="1">
    <location>
        <begin position="133"/>
        <end position="142"/>
    </location>
</feature>
<reference evidence="2 3" key="1">
    <citation type="journal article" date="2019" name="Sci. Rep.">
        <title>Orb-weaving spider Araneus ventricosus genome elucidates the spidroin gene catalogue.</title>
        <authorList>
            <person name="Kono N."/>
            <person name="Nakamura H."/>
            <person name="Ohtoshi R."/>
            <person name="Moran D.A.P."/>
            <person name="Shinohara A."/>
            <person name="Yoshida Y."/>
            <person name="Fujiwara M."/>
            <person name="Mori M."/>
            <person name="Tomita M."/>
            <person name="Arakawa K."/>
        </authorList>
    </citation>
    <scope>NUCLEOTIDE SEQUENCE [LARGE SCALE GENOMIC DNA]</scope>
</reference>
<gene>
    <name evidence="2" type="ORF">AVEN_109907_1</name>
</gene>
<keyword evidence="3" id="KW-1185">Reference proteome</keyword>
<sequence>MVNHDVGNISDTAEDETPVPEKEEVPAFIKPHPTENRTRVYSNKQYERSSRGRFNNNRGSGYYRGNRGGGGYNRPNYRGNYQYSRPNYNNYDNHSYAERDGRTNEGSSYPGDRNINNNRDNKLNRNQGRGHMNYRYNNPRGYNRGGHRFNAEPAETEPTANSANANTEKTNVVNGYVNSNN</sequence>
<feature type="compositionally biased region" description="Low complexity" evidence="1">
    <location>
        <begin position="52"/>
        <end position="65"/>
    </location>
</feature>